<feature type="transmembrane region" description="Helical" evidence="1">
    <location>
        <begin position="130"/>
        <end position="154"/>
    </location>
</feature>
<proteinExistence type="predicted"/>
<name>A0A1U9UYD5_CUPNE</name>
<protein>
    <submittedName>
        <fullName evidence="2">Uncharacterized protein</fullName>
    </submittedName>
</protein>
<feature type="transmembrane region" description="Helical" evidence="1">
    <location>
        <begin position="6"/>
        <end position="26"/>
    </location>
</feature>
<gene>
    <name evidence="2" type="ORF">BJN34_26500</name>
</gene>
<accession>A0A1U9UYD5</accession>
<reference evidence="3" key="1">
    <citation type="submission" date="2017-02" db="EMBL/GenBank/DDBJ databases">
        <title>Complete genome sequence of Cupriavidus necator strain NH9, a 3-chlorobenzoate degrader.</title>
        <authorList>
            <person name="Moriuchi R."/>
            <person name="Dohra H."/>
            <person name="Ogawa N."/>
        </authorList>
    </citation>
    <scope>NUCLEOTIDE SEQUENCE [LARGE SCALE GENOMIC DNA]</scope>
    <source>
        <strain evidence="3">NH9</strain>
    </source>
</reference>
<dbReference type="KEGG" id="cuh:BJN34_26500"/>
<evidence type="ECO:0000256" key="1">
    <source>
        <dbReference type="SAM" id="Phobius"/>
    </source>
</evidence>
<feature type="transmembrane region" description="Helical" evidence="1">
    <location>
        <begin position="69"/>
        <end position="91"/>
    </location>
</feature>
<evidence type="ECO:0000313" key="3">
    <source>
        <dbReference type="Proteomes" id="UP000189627"/>
    </source>
</evidence>
<dbReference type="EMBL" id="CP017758">
    <property type="protein sequence ID" value="AQV97417.1"/>
    <property type="molecule type" value="Genomic_DNA"/>
</dbReference>
<dbReference type="AlphaFoldDB" id="A0A1U9UYD5"/>
<sequence>MLPQLWFFVSIAFSFSAWGIVAKRFIWPKLRLLRRDEALRPLLILHSFRFLGLAFLVPGVVSPELPSAFAYSAAYGDLVAAILALLSLVSLPRRAGLAMAWIFNGWGLADLLNAFYQANEAWLVPGQLGAAYFIPTLVVPLLLITHGLVFRILLQHQSQSAMWESRHRGEELSSGGHS</sequence>
<dbReference type="Proteomes" id="UP000189627">
    <property type="component" value="Chromosome 2"/>
</dbReference>
<keyword evidence="1" id="KW-0812">Transmembrane</keyword>
<evidence type="ECO:0000313" key="2">
    <source>
        <dbReference type="EMBL" id="AQV97417.1"/>
    </source>
</evidence>
<keyword evidence="1" id="KW-0472">Membrane</keyword>
<dbReference type="OrthoDB" id="118664at2"/>
<feature type="transmembrane region" description="Helical" evidence="1">
    <location>
        <begin position="38"/>
        <end position="57"/>
    </location>
</feature>
<feature type="transmembrane region" description="Helical" evidence="1">
    <location>
        <begin position="98"/>
        <end position="118"/>
    </location>
</feature>
<organism evidence="2 3">
    <name type="scientific">Cupriavidus necator</name>
    <name type="common">Alcaligenes eutrophus</name>
    <name type="synonym">Ralstonia eutropha</name>
    <dbReference type="NCBI Taxonomy" id="106590"/>
    <lineage>
        <taxon>Bacteria</taxon>
        <taxon>Pseudomonadati</taxon>
        <taxon>Pseudomonadota</taxon>
        <taxon>Betaproteobacteria</taxon>
        <taxon>Burkholderiales</taxon>
        <taxon>Burkholderiaceae</taxon>
        <taxon>Cupriavidus</taxon>
    </lineage>
</organism>
<dbReference type="RefSeq" id="WP_078199787.1">
    <property type="nucleotide sequence ID" value="NZ_CP017758.1"/>
</dbReference>
<keyword evidence="1" id="KW-1133">Transmembrane helix</keyword>